<evidence type="ECO:0000313" key="1">
    <source>
        <dbReference type="EMBL" id="KDR69174.1"/>
    </source>
</evidence>
<dbReference type="Proteomes" id="UP000027222">
    <property type="component" value="Unassembled WGS sequence"/>
</dbReference>
<name>A0A067SN85_GALM3</name>
<reference evidence="2" key="1">
    <citation type="journal article" date="2014" name="Proc. Natl. Acad. Sci. U.S.A.">
        <title>Extensive sampling of basidiomycete genomes demonstrates inadequacy of the white-rot/brown-rot paradigm for wood decay fungi.</title>
        <authorList>
            <person name="Riley R."/>
            <person name="Salamov A.A."/>
            <person name="Brown D.W."/>
            <person name="Nagy L.G."/>
            <person name="Floudas D."/>
            <person name="Held B.W."/>
            <person name="Levasseur A."/>
            <person name="Lombard V."/>
            <person name="Morin E."/>
            <person name="Otillar R."/>
            <person name="Lindquist E.A."/>
            <person name="Sun H."/>
            <person name="LaButti K.M."/>
            <person name="Schmutz J."/>
            <person name="Jabbour D."/>
            <person name="Luo H."/>
            <person name="Baker S.E."/>
            <person name="Pisabarro A.G."/>
            <person name="Walton J.D."/>
            <person name="Blanchette R.A."/>
            <person name="Henrissat B."/>
            <person name="Martin F."/>
            <person name="Cullen D."/>
            <person name="Hibbett D.S."/>
            <person name="Grigoriev I.V."/>
        </authorList>
    </citation>
    <scope>NUCLEOTIDE SEQUENCE [LARGE SCALE GENOMIC DNA]</scope>
    <source>
        <strain evidence="2">CBS 339.88</strain>
    </source>
</reference>
<dbReference type="AlphaFoldDB" id="A0A067SN85"/>
<proteinExistence type="predicted"/>
<dbReference type="EMBL" id="KL142403">
    <property type="protein sequence ID" value="KDR69174.1"/>
    <property type="molecule type" value="Genomic_DNA"/>
</dbReference>
<dbReference type="OrthoDB" id="2827579at2759"/>
<evidence type="ECO:0000313" key="2">
    <source>
        <dbReference type="Proteomes" id="UP000027222"/>
    </source>
</evidence>
<dbReference type="HOGENOM" id="CLU_1102844_0_0_1"/>
<organism evidence="1 2">
    <name type="scientific">Galerina marginata (strain CBS 339.88)</name>
    <dbReference type="NCBI Taxonomy" id="685588"/>
    <lineage>
        <taxon>Eukaryota</taxon>
        <taxon>Fungi</taxon>
        <taxon>Dikarya</taxon>
        <taxon>Basidiomycota</taxon>
        <taxon>Agaricomycotina</taxon>
        <taxon>Agaricomycetes</taxon>
        <taxon>Agaricomycetidae</taxon>
        <taxon>Agaricales</taxon>
        <taxon>Agaricineae</taxon>
        <taxon>Strophariaceae</taxon>
        <taxon>Galerina</taxon>
    </lineage>
</organism>
<gene>
    <name evidence="1" type="ORF">GALMADRAFT_256010</name>
</gene>
<sequence length="252" mass="28700">MANLFDFCHDRWALTALVVSNVPQDTLDTVKTRYNRGRISPTNIHLELVQAPELLTQDPERAKNYVREHFSQPDSPFIPCFYTVVDERTAQDGSILYVQQDWPGEPDNSVRTMPEHAHFLTTGFLMADDDWERVQEEEHNDDNMPDLYNPTPPDPSAPAVKAIVRFPASLANLTGQDNDDVRSYELAPQTAQQLGLTPGNTARTVKQVRRDDGTFGDNLYLEVYQRNIVSPSDDLRVWGTSDFFRWGEDSVL</sequence>
<keyword evidence="2" id="KW-1185">Reference proteome</keyword>
<protein>
    <submittedName>
        <fullName evidence="1">Uncharacterized protein</fullName>
    </submittedName>
</protein>
<accession>A0A067SN85</accession>